<accession>A0A6J4TLF4</accession>
<sequence>MVRGHAVSAASCLKAARLLQVEHVRDSARLTAASVVFSK</sequence>
<proteinExistence type="predicted"/>
<dbReference type="EMBL" id="CADCVQ010000151">
    <property type="protein sequence ID" value="CAA9525017.1"/>
    <property type="molecule type" value="Genomic_DNA"/>
</dbReference>
<name>A0A6J4TLF4_9ACTN</name>
<organism evidence="1">
    <name type="scientific">uncultured Solirubrobacteraceae bacterium</name>
    <dbReference type="NCBI Taxonomy" id="1162706"/>
    <lineage>
        <taxon>Bacteria</taxon>
        <taxon>Bacillati</taxon>
        <taxon>Actinomycetota</taxon>
        <taxon>Thermoleophilia</taxon>
        <taxon>Solirubrobacterales</taxon>
        <taxon>Solirubrobacteraceae</taxon>
        <taxon>environmental samples</taxon>
    </lineage>
</organism>
<reference evidence="1" key="1">
    <citation type="submission" date="2020-02" db="EMBL/GenBank/DDBJ databases">
        <authorList>
            <person name="Meier V. D."/>
        </authorList>
    </citation>
    <scope>NUCLEOTIDE SEQUENCE</scope>
    <source>
        <strain evidence="1">AVDCRST_MAG67</strain>
    </source>
</reference>
<evidence type="ECO:0000313" key="1">
    <source>
        <dbReference type="EMBL" id="CAA9525017.1"/>
    </source>
</evidence>
<gene>
    <name evidence="1" type="ORF">AVDCRST_MAG67-3558</name>
</gene>
<dbReference type="AlphaFoldDB" id="A0A6J4TLF4"/>
<protein>
    <submittedName>
        <fullName evidence="1">Uncharacterized protein</fullName>
    </submittedName>
</protein>